<dbReference type="GeneID" id="9951148"/>
<gene>
    <name evidence="2" type="ORF">LOAG_13676</name>
</gene>
<evidence type="ECO:0000313" key="2">
    <source>
        <dbReference type="EMBL" id="EFO14839.1"/>
    </source>
</evidence>
<feature type="chain" id="PRO_5010330880" evidence="1">
    <location>
        <begin position="18"/>
        <end position="199"/>
    </location>
</feature>
<reference evidence="2" key="1">
    <citation type="submission" date="2012-04" db="EMBL/GenBank/DDBJ databases">
        <title>The Genome Sequence of Loa loa.</title>
        <authorList>
            <consortium name="The Broad Institute Genome Sequencing Platform"/>
            <consortium name="Broad Institute Genome Sequencing Center for Infectious Disease"/>
            <person name="Nutman T.B."/>
            <person name="Fink D.L."/>
            <person name="Russ C."/>
            <person name="Young S."/>
            <person name="Zeng Q."/>
            <person name="Gargeya S."/>
            <person name="Alvarado L."/>
            <person name="Berlin A."/>
            <person name="Chapman S.B."/>
            <person name="Chen Z."/>
            <person name="Freedman E."/>
            <person name="Gellesch M."/>
            <person name="Goldberg J."/>
            <person name="Griggs A."/>
            <person name="Gujja S."/>
            <person name="Heilman E.R."/>
            <person name="Heiman D."/>
            <person name="Howarth C."/>
            <person name="Mehta T."/>
            <person name="Neiman D."/>
            <person name="Pearson M."/>
            <person name="Roberts A."/>
            <person name="Saif S."/>
            <person name="Shea T."/>
            <person name="Shenoy N."/>
            <person name="Sisk P."/>
            <person name="Stolte C."/>
            <person name="Sykes S."/>
            <person name="White J."/>
            <person name="Yandava C."/>
            <person name="Haas B."/>
            <person name="Henn M.R."/>
            <person name="Nusbaum C."/>
            <person name="Birren B."/>
        </authorList>
    </citation>
    <scope>NUCLEOTIDE SEQUENCE [LARGE SCALE GENOMIC DNA]</scope>
</reference>
<sequence length="199" mass="22954">MLYYGFLCLTILYTVLSVQTEIPAQVVTLLDKKSYVEYKFIEWNYYDDGPQLIVPIRFRTRSIDGRLIMLSAQGPEGSIFILSAYIDNTAVIVDLVDGHGKLIKKTREQLPGANNGMEYSMSIQLNLEKKMLKMIYSEGMMDSYDFTDNIKVKNRIQLVITTGSSGNFYFLLHYIWTNIRNIFLIVGMQLLSTYMYIVS</sequence>
<dbReference type="OMA" id="GANNGME"/>
<accession>A0A1S0TJ38</accession>
<keyword evidence="1" id="KW-0732">Signal</keyword>
<dbReference type="CTD" id="9951148"/>
<dbReference type="InParanoid" id="A0A1S0TJ38"/>
<proteinExistence type="predicted"/>
<evidence type="ECO:0000256" key="1">
    <source>
        <dbReference type="SAM" id="SignalP"/>
    </source>
</evidence>
<dbReference type="AlphaFoldDB" id="A0A1S0TJ38"/>
<name>A0A1S0TJ38_LOALO</name>
<protein>
    <submittedName>
        <fullName evidence="2">Uncharacterized protein</fullName>
    </submittedName>
</protein>
<feature type="signal peptide" evidence="1">
    <location>
        <begin position="1"/>
        <end position="17"/>
    </location>
</feature>
<dbReference type="RefSeq" id="XP_003149230.1">
    <property type="nucleotide sequence ID" value="XM_003149182.1"/>
</dbReference>
<dbReference type="KEGG" id="loa:LOAG_13676"/>
<dbReference type="EMBL" id="JH712233">
    <property type="protein sequence ID" value="EFO14839.1"/>
    <property type="molecule type" value="Genomic_DNA"/>
</dbReference>
<organism evidence="2">
    <name type="scientific">Loa loa</name>
    <name type="common">Eye worm</name>
    <name type="synonym">Filaria loa</name>
    <dbReference type="NCBI Taxonomy" id="7209"/>
    <lineage>
        <taxon>Eukaryota</taxon>
        <taxon>Metazoa</taxon>
        <taxon>Ecdysozoa</taxon>
        <taxon>Nematoda</taxon>
        <taxon>Chromadorea</taxon>
        <taxon>Rhabditida</taxon>
        <taxon>Spirurina</taxon>
        <taxon>Spiruromorpha</taxon>
        <taxon>Filarioidea</taxon>
        <taxon>Onchocercidae</taxon>
        <taxon>Loa</taxon>
    </lineage>
</organism>
<dbReference type="OrthoDB" id="5839971at2759"/>